<reference evidence="1 2" key="1">
    <citation type="journal article" date="2019" name="Int. J. Syst. Evol. Microbiol.">
        <title>The Global Catalogue of Microorganisms (GCM) 10K type strain sequencing project: providing services to taxonomists for standard genome sequencing and annotation.</title>
        <authorList>
            <consortium name="The Broad Institute Genomics Platform"/>
            <consortium name="The Broad Institute Genome Sequencing Center for Infectious Disease"/>
            <person name="Wu L."/>
            <person name="Ma J."/>
        </authorList>
    </citation>
    <scope>NUCLEOTIDE SEQUENCE [LARGE SCALE GENOMIC DNA]</scope>
    <source>
        <strain evidence="1 2">CGMCC 1.12230</strain>
    </source>
</reference>
<keyword evidence="2" id="KW-1185">Reference proteome</keyword>
<sequence>MATIAYETPDGTTEEAIDAEHITDSGKVQGVRLRLEDEGFVHVPYTRLYWIRMSEDEGTVDYSARS</sequence>
<dbReference type="RefSeq" id="WP_390289327.1">
    <property type="nucleotide sequence ID" value="NZ_JBHUDI010000010.1"/>
</dbReference>
<comment type="caution">
    <text evidence="1">The sequence shown here is derived from an EMBL/GenBank/DDBJ whole genome shotgun (WGS) entry which is preliminary data.</text>
</comment>
<dbReference type="EMBL" id="JBHUDI010000010">
    <property type="protein sequence ID" value="MFD1565045.1"/>
    <property type="molecule type" value="Genomic_DNA"/>
</dbReference>
<evidence type="ECO:0000313" key="1">
    <source>
        <dbReference type="EMBL" id="MFD1565045.1"/>
    </source>
</evidence>
<dbReference type="Proteomes" id="UP001597076">
    <property type="component" value="Unassembled WGS sequence"/>
</dbReference>
<gene>
    <name evidence="1" type="ORF">ACFR99_16025</name>
</gene>
<proteinExistence type="predicted"/>
<accession>A0ABD6BJD6</accession>
<protein>
    <submittedName>
        <fullName evidence="1">Uncharacterized protein</fullName>
    </submittedName>
</protein>
<organism evidence="1 2">
    <name type="scientific">Haloarchaeobius amylolyticus</name>
    <dbReference type="NCBI Taxonomy" id="1198296"/>
    <lineage>
        <taxon>Archaea</taxon>
        <taxon>Methanobacteriati</taxon>
        <taxon>Methanobacteriota</taxon>
        <taxon>Stenosarchaea group</taxon>
        <taxon>Halobacteria</taxon>
        <taxon>Halobacteriales</taxon>
        <taxon>Halorubellaceae</taxon>
        <taxon>Haloarchaeobius</taxon>
    </lineage>
</organism>
<evidence type="ECO:0000313" key="2">
    <source>
        <dbReference type="Proteomes" id="UP001597076"/>
    </source>
</evidence>
<name>A0ABD6BJD6_9EURY</name>
<dbReference type="AlphaFoldDB" id="A0ABD6BJD6"/>